<organism evidence="2 3">
    <name type="scientific">Streptomyces castrisilvae</name>
    <dbReference type="NCBI Taxonomy" id="3033811"/>
    <lineage>
        <taxon>Bacteria</taxon>
        <taxon>Bacillati</taxon>
        <taxon>Actinomycetota</taxon>
        <taxon>Actinomycetes</taxon>
        <taxon>Kitasatosporales</taxon>
        <taxon>Streptomycetaceae</taxon>
        <taxon>Streptomyces</taxon>
    </lineage>
</organism>
<evidence type="ECO:0000259" key="1">
    <source>
        <dbReference type="Pfam" id="PF18899"/>
    </source>
</evidence>
<evidence type="ECO:0000313" key="3">
    <source>
        <dbReference type="Proteomes" id="UP001239522"/>
    </source>
</evidence>
<dbReference type="EMBL" id="CP120998">
    <property type="protein sequence ID" value="WLQ38387.1"/>
    <property type="molecule type" value="Genomic_DNA"/>
</dbReference>
<feature type="domain" description="DUF5655" evidence="1">
    <location>
        <begin position="9"/>
        <end position="115"/>
    </location>
</feature>
<dbReference type="InterPro" id="IPR043714">
    <property type="entry name" value="DUF5655"/>
</dbReference>
<protein>
    <submittedName>
        <fullName evidence="2">DUF5655 domain-containing protein</fullName>
    </submittedName>
</protein>
<dbReference type="RefSeq" id="WP_306061381.1">
    <property type="nucleotide sequence ID" value="NZ_CP120998.1"/>
</dbReference>
<name>A0ABY9HUY6_9ACTN</name>
<reference evidence="2 3" key="1">
    <citation type="submission" date="2023-03" db="EMBL/GenBank/DDBJ databases">
        <title>Isolation and description of six Streptomyces strains from soil environments, able to metabolize different microbial glucans.</title>
        <authorList>
            <person name="Widen T."/>
            <person name="Larsbrink J."/>
        </authorList>
    </citation>
    <scope>NUCLEOTIDE SEQUENCE [LARGE SCALE GENOMIC DNA]</scope>
    <source>
        <strain evidence="2 3">Mut1</strain>
        <plasmid evidence="2 3">unnamed1</plasmid>
    </source>
</reference>
<geneLocation type="plasmid" evidence="2 3">
    <name>unnamed1</name>
</geneLocation>
<accession>A0ABY9HUY6</accession>
<sequence>MTSVEWTVEDHLVDKPDTSVAMFWKFVGLVERCGPFVYSVSRSTVTFKGVRRGFAGCHPVTTGIRAYLDLQRAVEDPRITRAAPYTKRLYVHHLTLTSADQLDETLAGWVEEAYLVGEGAHLLKQ</sequence>
<proteinExistence type="predicted"/>
<keyword evidence="3" id="KW-1185">Reference proteome</keyword>
<dbReference type="Pfam" id="PF18899">
    <property type="entry name" value="DUF5655"/>
    <property type="match status" value="1"/>
</dbReference>
<dbReference type="Proteomes" id="UP001239522">
    <property type="component" value="Plasmid unnamed1"/>
</dbReference>
<keyword evidence="2" id="KW-0614">Plasmid</keyword>
<gene>
    <name evidence="2" type="ORF">P8A18_33215</name>
</gene>
<evidence type="ECO:0000313" key="2">
    <source>
        <dbReference type="EMBL" id="WLQ38387.1"/>
    </source>
</evidence>